<sequence>MYFSLSRLSMLDVKWASLFNANNDAFFEQHYNPYYELIVVAEGTVHLQLDQSRIVMHGGESLLLQPWEQHQGLYAKEGQGKFFWVQFSCEPGLKPFELERTAQLDIRHAERTELRTNEARHEDLIVLPRQFVIGECYKLLGMFEELVRTVKKPKGYFRFQATLLLSGMLHLIASEFLEQNHLDHDYPASYITFRKLVDQLNNYYDEDLNKERLEQSVGRKFEYLCQVFKKYANANIHQYVHQLRAQRAKYLLRNSSKSVKEIAEQVGYSDPFVFSRMFKKLEGVAPHYYRNDRTTDG</sequence>
<evidence type="ECO:0000313" key="5">
    <source>
        <dbReference type="EMBL" id="TNJ60680.1"/>
    </source>
</evidence>
<dbReference type="SUPFAM" id="SSF46689">
    <property type="entry name" value="Homeodomain-like"/>
    <property type="match status" value="1"/>
</dbReference>
<dbReference type="PROSITE" id="PS00041">
    <property type="entry name" value="HTH_ARAC_FAMILY_1"/>
    <property type="match status" value="1"/>
</dbReference>
<evidence type="ECO:0000256" key="3">
    <source>
        <dbReference type="ARBA" id="ARBA00023163"/>
    </source>
</evidence>
<dbReference type="SMART" id="SM00342">
    <property type="entry name" value="HTH_ARAC"/>
    <property type="match status" value="1"/>
</dbReference>
<dbReference type="GO" id="GO:0043565">
    <property type="term" value="F:sequence-specific DNA binding"/>
    <property type="evidence" value="ECO:0007669"/>
    <property type="project" value="InterPro"/>
</dbReference>
<dbReference type="PANTHER" id="PTHR43280:SF28">
    <property type="entry name" value="HTH-TYPE TRANSCRIPTIONAL ACTIVATOR RHAS"/>
    <property type="match status" value="1"/>
</dbReference>
<dbReference type="Gene3D" id="1.10.10.60">
    <property type="entry name" value="Homeodomain-like"/>
    <property type="match status" value="1"/>
</dbReference>
<dbReference type="InterPro" id="IPR018062">
    <property type="entry name" value="HTH_AraC-typ_CS"/>
</dbReference>
<dbReference type="AlphaFoldDB" id="A0A5C4SYE1"/>
<evidence type="ECO:0000256" key="2">
    <source>
        <dbReference type="ARBA" id="ARBA00023125"/>
    </source>
</evidence>
<reference evidence="5 6" key="1">
    <citation type="submission" date="2019-05" db="EMBL/GenBank/DDBJ databases">
        <title>We sequenced the genome of Paenibacillus hemerocallicola KCTC 33185 for further insight into its adaptation and study the phylogeny of Paenibacillus.</title>
        <authorList>
            <person name="Narsing Rao M.P."/>
        </authorList>
    </citation>
    <scope>NUCLEOTIDE SEQUENCE [LARGE SCALE GENOMIC DNA]</scope>
    <source>
        <strain evidence="5 6">KCTC 33185</strain>
    </source>
</reference>
<feature type="domain" description="HTH araC/xylS-type" evidence="4">
    <location>
        <begin position="194"/>
        <end position="292"/>
    </location>
</feature>
<evidence type="ECO:0000259" key="4">
    <source>
        <dbReference type="PROSITE" id="PS01124"/>
    </source>
</evidence>
<protein>
    <submittedName>
        <fullName evidence="5">Helix-turn-helix domain-containing protein</fullName>
    </submittedName>
</protein>
<dbReference type="Gene3D" id="2.60.120.10">
    <property type="entry name" value="Jelly Rolls"/>
    <property type="match status" value="1"/>
</dbReference>
<dbReference type="EMBL" id="VDCQ01000081">
    <property type="protein sequence ID" value="TNJ60680.1"/>
    <property type="molecule type" value="Genomic_DNA"/>
</dbReference>
<dbReference type="Pfam" id="PF02311">
    <property type="entry name" value="AraC_binding"/>
    <property type="match status" value="1"/>
</dbReference>
<keyword evidence="2" id="KW-0238">DNA-binding</keyword>
<dbReference type="SUPFAM" id="SSF51215">
    <property type="entry name" value="Regulatory protein AraC"/>
    <property type="match status" value="1"/>
</dbReference>
<dbReference type="Proteomes" id="UP000307943">
    <property type="component" value="Unassembled WGS sequence"/>
</dbReference>
<evidence type="ECO:0000256" key="1">
    <source>
        <dbReference type="ARBA" id="ARBA00023015"/>
    </source>
</evidence>
<name>A0A5C4SYE1_9BACL</name>
<keyword evidence="6" id="KW-1185">Reference proteome</keyword>
<dbReference type="CDD" id="cd02208">
    <property type="entry name" value="cupin_RmlC-like"/>
    <property type="match status" value="1"/>
</dbReference>
<dbReference type="RefSeq" id="WP_139607008.1">
    <property type="nucleotide sequence ID" value="NZ_VDCQ01000081.1"/>
</dbReference>
<dbReference type="OrthoDB" id="9807321at2"/>
<dbReference type="InterPro" id="IPR018060">
    <property type="entry name" value="HTH_AraC"/>
</dbReference>
<keyword evidence="3" id="KW-0804">Transcription</keyword>
<dbReference type="InterPro" id="IPR037923">
    <property type="entry name" value="HTH-like"/>
</dbReference>
<proteinExistence type="predicted"/>
<organism evidence="5 6">
    <name type="scientific">Paenibacillus hemerocallicola</name>
    <dbReference type="NCBI Taxonomy" id="1172614"/>
    <lineage>
        <taxon>Bacteria</taxon>
        <taxon>Bacillati</taxon>
        <taxon>Bacillota</taxon>
        <taxon>Bacilli</taxon>
        <taxon>Bacillales</taxon>
        <taxon>Paenibacillaceae</taxon>
        <taxon>Paenibacillus</taxon>
    </lineage>
</organism>
<accession>A0A5C4SYE1</accession>
<evidence type="ECO:0000313" key="6">
    <source>
        <dbReference type="Proteomes" id="UP000307943"/>
    </source>
</evidence>
<dbReference type="InterPro" id="IPR014710">
    <property type="entry name" value="RmlC-like_jellyroll"/>
</dbReference>
<gene>
    <name evidence="5" type="ORF">FE784_35655</name>
</gene>
<dbReference type="GO" id="GO:0003700">
    <property type="term" value="F:DNA-binding transcription factor activity"/>
    <property type="evidence" value="ECO:0007669"/>
    <property type="project" value="InterPro"/>
</dbReference>
<dbReference type="PRINTS" id="PR00032">
    <property type="entry name" value="HTHARAC"/>
</dbReference>
<dbReference type="InterPro" id="IPR020449">
    <property type="entry name" value="Tscrpt_reg_AraC-type_HTH"/>
</dbReference>
<dbReference type="InterPro" id="IPR009057">
    <property type="entry name" value="Homeodomain-like_sf"/>
</dbReference>
<dbReference type="PANTHER" id="PTHR43280">
    <property type="entry name" value="ARAC-FAMILY TRANSCRIPTIONAL REGULATOR"/>
    <property type="match status" value="1"/>
</dbReference>
<dbReference type="InterPro" id="IPR003313">
    <property type="entry name" value="AraC-bd"/>
</dbReference>
<dbReference type="Pfam" id="PF12833">
    <property type="entry name" value="HTH_18"/>
    <property type="match status" value="1"/>
</dbReference>
<keyword evidence="1" id="KW-0805">Transcription regulation</keyword>
<dbReference type="PROSITE" id="PS01124">
    <property type="entry name" value="HTH_ARAC_FAMILY_2"/>
    <property type="match status" value="1"/>
</dbReference>
<comment type="caution">
    <text evidence="5">The sequence shown here is derived from an EMBL/GenBank/DDBJ whole genome shotgun (WGS) entry which is preliminary data.</text>
</comment>